<keyword evidence="9" id="KW-1185">Reference proteome</keyword>
<comment type="subunit">
    <text evidence="6">Heterotrimer.</text>
</comment>
<dbReference type="Pfam" id="PF02045">
    <property type="entry name" value="CBFB_NFYA"/>
    <property type="match status" value="1"/>
</dbReference>
<keyword evidence="4 6" id="KW-0804">Transcription</keyword>
<evidence type="ECO:0000313" key="9">
    <source>
        <dbReference type="Proteomes" id="UP001341840"/>
    </source>
</evidence>
<dbReference type="EMBL" id="JASCZI010241971">
    <property type="protein sequence ID" value="MED6208760.1"/>
    <property type="molecule type" value="Genomic_DNA"/>
</dbReference>
<evidence type="ECO:0000256" key="3">
    <source>
        <dbReference type="ARBA" id="ARBA00023125"/>
    </source>
</evidence>
<dbReference type="Gene3D" id="6.10.250.2430">
    <property type="match status" value="1"/>
</dbReference>
<gene>
    <name evidence="8" type="ORF">PIB30_048317</name>
</gene>
<dbReference type="Proteomes" id="UP001341840">
    <property type="component" value="Unassembled WGS sequence"/>
</dbReference>
<feature type="compositionally biased region" description="Low complexity" evidence="7">
    <location>
        <begin position="238"/>
        <end position="278"/>
    </location>
</feature>
<comment type="caution">
    <text evidence="8">The sequence shown here is derived from an EMBL/GenBank/DDBJ whole genome shotgun (WGS) entry which is preliminary data.</text>
</comment>
<dbReference type="PROSITE" id="PS51152">
    <property type="entry name" value="NFYA_HAP2_2"/>
    <property type="match status" value="1"/>
</dbReference>
<feature type="region of interest" description="Disordered" evidence="7">
    <location>
        <begin position="220"/>
        <end position="302"/>
    </location>
</feature>
<keyword evidence="3 6" id="KW-0238">DNA-binding</keyword>
<comment type="subcellular location">
    <subcellularLocation>
        <location evidence="1 6">Nucleus</location>
    </subcellularLocation>
</comment>
<sequence>MAMETAYLKEHEGIVHNSVGQLSSAASSWWSISAFGSQNQSSSVYGDSSSTPSNNQIIMKPFSLELPSNNNYIDHLASSTNIKQQQFLDKGPTTQFTIFPEDCKISGESQKSHQAALSLQTSISDPRNRFDLGFTHPMVQNFSKICAKYPYMDQFYGLFSAYAPQISGRIMLPLNLTSDEGPTYVNAKQYHGIIRRRQSRAKAVLANKLVKRRKPYMHESRHLHAMRRPRGCGGRFLNTRNSTTNNGNGKSGSEANKKGLVQQLHSSGSQSSEVLQSSAGTLNSSKETNGSSPNISSEVTSMYSSRGGIDGFSINHIGTSMHSFADMMENGHGHGMIMPPKWVSAAAGNCCNLNV</sequence>
<evidence type="ECO:0000256" key="5">
    <source>
        <dbReference type="ARBA" id="ARBA00023242"/>
    </source>
</evidence>
<accession>A0ABU6YHG6</accession>
<evidence type="ECO:0000256" key="7">
    <source>
        <dbReference type="SAM" id="MobiDB-lite"/>
    </source>
</evidence>
<comment type="similarity">
    <text evidence="6">Belongs to the NFYA/HAP2 subunit family.</text>
</comment>
<evidence type="ECO:0000313" key="8">
    <source>
        <dbReference type="EMBL" id="MED6208760.1"/>
    </source>
</evidence>
<reference evidence="8 9" key="1">
    <citation type="journal article" date="2023" name="Plants (Basel)">
        <title>Bridging the Gap: Combining Genomics and Transcriptomics Approaches to Understand Stylosanthes scabra, an Orphan Legume from the Brazilian Caatinga.</title>
        <authorList>
            <person name="Ferreira-Neto J.R.C."/>
            <person name="da Silva M.D."/>
            <person name="Binneck E."/>
            <person name="de Melo N.F."/>
            <person name="da Silva R.H."/>
            <person name="de Melo A.L.T.M."/>
            <person name="Pandolfi V."/>
            <person name="Bustamante F.O."/>
            <person name="Brasileiro-Vidal A.C."/>
            <person name="Benko-Iseppon A.M."/>
        </authorList>
    </citation>
    <scope>NUCLEOTIDE SEQUENCE [LARGE SCALE GENOMIC DNA]</scope>
    <source>
        <tissue evidence="8">Leaves</tissue>
    </source>
</reference>
<organism evidence="8 9">
    <name type="scientific">Stylosanthes scabra</name>
    <dbReference type="NCBI Taxonomy" id="79078"/>
    <lineage>
        <taxon>Eukaryota</taxon>
        <taxon>Viridiplantae</taxon>
        <taxon>Streptophyta</taxon>
        <taxon>Embryophyta</taxon>
        <taxon>Tracheophyta</taxon>
        <taxon>Spermatophyta</taxon>
        <taxon>Magnoliopsida</taxon>
        <taxon>eudicotyledons</taxon>
        <taxon>Gunneridae</taxon>
        <taxon>Pentapetalae</taxon>
        <taxon>rosids</taxon>
        <taxon>fabids</taxon>
        <taxon>Fabales</taxon>
        <taxon>Fabaceae</taxon>
        <taxon>Papilionoideae</taxon>
        <taxon>50 kb inversion clade</taxon>
        <taxon>dalbergioids sensu lato</taxon>
        <taxon>Dalbergieae</taxon>
        <taxon>Pterocarpus clade</taxon>
        <taxon>Stylosanthes</taxon>
    </lineage>
</organism>
<evidence type="ECO:0000256" key="6">
    <source>
        <dbReference type="RuleBase" id="RU367155"/>
    </source>
</evidence>
<dbReference type="InterPro" id="IPR001289">
    <property type="entry name" value="NFYA"/>
</dbReference>
<evidence type="ECO:0000256" key="4">
    <source>
        <dbReference type="ARBA" id="ARBA00023163"/>
    </source>
</evidence>
<feature type="compositionally biased region" description="Polar residues" evidence="7">
    <location>
        <begin position="279"/>
        <end position="302"/>
    </location>
</feature>
<protein>
    <recommendedName>
        <fullName evidence="6">Nuclear transcription factor Y subunit</fullName>
    </recommendedName>
</protein>
<dbReference type="PANTHER" id="PTHR12632">
    <property type="entry name" value="TRANSCRIPTION FACTOR NF-Y ALPHA-RELATED"/>
    <property type="match status" value="1"/>
</dbReference>
<dbReference type="PRINTS" id="PR00616">
    <property type="entry name" value="CCAATSUBUNTB"/>
</dbReference>
<keyword evidence="2 6" id="KW-0805">Transcription regulation</keyword>
<evidence type="ECO:0000256" key="1">
    <source>
        <dbReference type="ARBA" id="ARBA00004123"/>
    </source>
</evidence>
<dbReference type="SMART" id="SM00521">
    <property type="entry name" value="CBF"/>
    <property type="match status" value="1"/>
</dbReference>
<evidence type="ECO:0000256" key="2">
    <source>
        <dbReference type="ARBA" id="ARBA00023015"/>
    </source>
</evidence>
<comment type="function">
    <text evidence="6">Component of the sequence-specific heterotrimeric transcription factor (NF-Y) which specifically recognizes a 5'-CCAAT-3' box motif found in the promoters of its target genes.</text>
</comment>
<name>A0ABU6YHG6_9FABA</name>
<proteinExistence type="inferred from homology"/>
<keyword evidence="5 6" id="KW-0539">Nucleus</keyword>